<feature type="chain" id="PRO_5036232215" description="DUF2817 domain-containing protein" evidence="1">
    <location>
        <begin position="22"/>
        <end position="413"/>
    </location>
</feature>
<evidence type="ECO:0000313" key="11">
    <source>
        <dbReference type="EMBL" id="CAF4862930.1"/>
    </source>
</evidence>
<organism evidence="2 12">
    <name type="scientific">Rotaria socialis</name>
    <dbReference type="NCBI Taxonomy" id="392032"/>
    <lineage>
        <taxon>Eukaryota</taxon>
        <taxon>Metazoa</taxon>
        <taxon>Spiralia</taxon>
        <taxon>Gnathifera</taxon>
        <taxon>Rotifera</taxon>
        <taxon>Eurotatoria</taxon>
        <taxon>Bdelloidea</taxon>
        <taxon>Philodinida</taxon>
        <taxon>Philodinidae</taxon>
        <taxon>Rotaria</taxon>
    </lineage>
</organism>
<keyword evidence="1" id="KW-0732">Signal</keyword>
<dbReference type="Proteomes" id="UP000663872">
    <property type="component" value="Unassembled WGS sequence"/>
</dbReference>
<reference evidence="2" key="1">
    <citation type="submission" date="2021-02" db="EMBL/GenBank/DDBJ databases">
        <authorList>
            <person name="Nowell W R."/>
        </authorList>
    </citation>
    <scope>NUCLEOTIDE SEQUENCE</scope>
</reference>
<feature type="signal peptide" evidence="1">
    <location>
        <begin position="1"/>
        <end position="21"/>
    </location>
</feature>
<proteinExistence type="predicted"/>
<dbReference type="Gene3D" id="3.40.630.10">
    <property type="entry name" value="Zn peptidases"/>
    <property type="match status" value="1"/>
</dbReference>
<accession>A0A817U7S0</accession>
<evidence type="ECO:0000313" key="10">
    <source>
        <dbReference type="EMBL" id="CAF4768867.1"/>
    </source>
</evidence>
<evidence type="ECO:0008006" key="14">
    <source>
        <dbReference type="Google" id="ProtNLM"/>
    </source>
</evidence>
<dbReference type="EMBL" id="CAJOBP010002321">
    <property type="protein sequence ID" value="CAF4348296.1"/>
    <property type="molecule type" value="Genomic_DNA"/>
</dbReference>
<evidence type="ECO:0000313" key="4">
    <source>
        <dbReference type="EMBL" id="CAF3606233.1"/>
    </source>
</evidence>
<protein>
    <recommendedName>
        <fullName evidence="14">DUF2817 domain-containing protein</fullName>
    </recommendedName>
</protein>
<dbReference type="EMBL" id="CAJNYD010001884">
    <property type="protein sequence ID" value="CAF3379441.1"/>
    <property type="molecule type" value="Genomic_DNA"/>
</dbReference>
<evidence type="ECO:0000313" key="7">
    <source>
        <dbReference type="EMBL" id="CAF4348296.1"/>
    </source>
</evidence>
<dbReference type="EMBL" id="CAJNYV010003734">
    <property type="protein sequence ID" value="CAF3606233.1"/>
    <property type="molecule type" value="Genomic_DNA"/>
</dbReference>
<dbReference type="Proteomes" id="UP000663862">
    <property type="component" value="Unassembled WGS sequence"/>
</dbReference>
<dbReference type="EMBL" id="CAJOBO010001828">
    <property type="protein sequence ID" value="CAF4412233.1"/>
    <property type="molecule type" value="Genomic_DNA"/>
</dbReference>
<dbReference type="SUPFAM" id="SSF53187">
    <property type="entry name" value="Zn-dependent exopeptidases"/>
    <property type="match status" value="1"/>
</dbReference>
<gene>
    <name evidence="5" type="ORF">FME351_LOCUS22704</name>
    <name evidence="6" type="ORF">GRG538_LOCUS27934</name>
    <name evidence="8" type="ORF">HFQ381_LOCUS20912</name>
    <name evidence="4" type="ORF">KIK155_LOCUS21192</name>
    <name evidence="3" type="ORF">LUA448_LOCUS15626</name>
    <name evidence="10" type="ORF">QYT958_LOCUS22049</name>
    <name evidence="2" type="ORF">TIS948_LOCUS20401</name>
    <name evidence="11" type="ORF">TOA249_LOCUS27848</name>
    <name evidence="9" type="ORF">TSG867_LOCUS27814</name>
    <name evidence="7" type="ORF">UJA718_LOCUS15613</name>
</gene>
<evidence type="ECO:0000313" key="9">
    <source>
        <dbReference type="EMBL" id="CAF4600876.1"/>
    </source>
</evidence>
<evidence type="ECO:0000313" key="6">
    <source>
        <dbReference type="EMBL" id="CAF3694815.1"/>
    </source>
</evidence>
<evidence type="ECO:0000313" key="2">
    <source>
        <dbReference type="EMBL" id="CAF3323234.1"/>
    </source>
</evidence>
<dbReference type="EMBL" id="CAJNYT010004830">
    <property type="protein sequence ID" value="CAF3694815.1"/>
    <property type="molecule type" value="Genomic_DNA"/>
</dbReference>
<dbReference type="Proteomes" id="UP000663851">
    <property type="component" value="Unassembled WGS sequence"/>
</dbReference>
<dbReference type="Proteomes" id="UP000663869">
    <property type="component" value="Unassembled WGS sequence"/>
</dbReference>
<evidence type="ECO:0000313" key="3">
    <source>
        <dbReference type="EMBL" id="CAF3379441.1"/>
    </source>
</evidence>
<dbReference type="Proteomes" id="UP000663833">
    <property type="component" value="Unassembled WGS sequence"/>
</dbReference>
<comment type="caution">
    <text evidence="2">The sequence shown here is derived from an EMBL/GenBank/DDBJ whole genome shotgun (WGS) entry which is preliminary data.</text>
</comment>
<dbReference type="EMBL" id="CAJOBQ010003280">
    <property type="protein sequence ID" value="CAF4600876.1"/>
    <property type="molecule type" value="Genomic_DNA"/>
</dbReference>
<dbReference type="Proteomes" id="UP000663865">
    <property type="component" value="Unassembled WGS sequence"/>
</dbReference>
<dbReference type="EMBL" id="CAJOBS010003666">
    <property type="protein sequence ID" value="CAF4862930.1"/>
    <property type="molecule type" value="Genomic_DNA"/>
</dbReference>
<dbReference type="Proteomes" id="UP000663838">
    <property type="component" value="Unassembled WGS sequence"/>
</dbReference>
<dbReference type="InterPro" id="IPR021259">
    <property type="entry name" value="DUF2817"/>
</dbReference>
<sequence>MTRMFLWYFIVTLNFATKIRAVIDTVPSDFFFSSNVPEATSKFVNACNIANGSFEYFNHTMVGPQNEELQATVCVVGKSDARGVVFTISGTHGIEGYAGSMAQISLLHMSDMVLWKNIKIVNLHMINPYGAAYTTKENEDNADQLKNVAAYYNLNYDNAILQELIDGIDLPNLNNMTTLQNAFLTFQKLQTKYGAEAVNLALKTGQGKRPQGVAYFGLSKSWSSQIIDGVISKYVGKPEKILLIDWHTAVGNYGYWTYLALDSDTADIFKKWVPAASTEPYDIGLPTGGEVAYTFVKERTGAKRVFRVTWEAGTYNVTPNTNAMFFQRLHCRFYGSATEPFCQQVIANTKEYFYPQGANWKNLTYYDINRVLPLVLSGFANEEVNCGPLAQVSILLIVMGLFYSLTFPQKLID</sequence>
<evidence type="ECO:0000313" key="12">
    <source>
        <dbReference type="Proteomes" id="UP000663825"/>
    </source>
</evidence>
<evidence type="ECO:0000313" key="5">
    <source>
        <dbReference type="EMBL" id="CAF3616414.1"/>
    </source>
</evidence>
<evidence type="ECO:0000313" key="8">
    <source>
        <dbReference type="EMBL" id="CAF4412233.1"/>
    </source>
</evidence>
<keyword evidence="13" id="KW-1185">Reference proteome</keyword>
<dbReference type="AlphaFoldDB" id="A0A817U7S0"/>
<dbReference type="Proteomes" id="UP000663873">
    <property type="component" value="Unassembled WGS sequence"/>
</dbReference>
<evidence type="ECO:0000313" key="13">
    <source>
        <dbReference type="Proteomes" id="UP000663873"/>
    </source>
</evidence>
<dbReference type="EMBL" id="CAJNXB010003535">
    <property type="protein sequence ID" value="CAF3323234.1"/>
    <property type="molecule type" value="Genomic_DNA"/>
</dbReference>
<dbReference type="OrthoDB" id="270449at2759"/>
<dbReference type="Pfam" id="PF10994">
    <property type="entry name" value="DUF2817"/>
    <property type="match status" value="1"/>
</dbReference>
<dbReference type="Proteomes" id="UP000663848">
    <property type="component" value="Unassembled WGS sequence"/>
</dbReference>
<dbReference type="EMBL" id="CAJOBR010004141">
    <property type="protein sequence ID" value="CAF4768867.1"/>
    <property type="molecule type" value="Genomic_DNA"/>
</dbReference>
<evidence type="ECO:0000256" key="1">
    <source>
        <dbReference type="SAM" id="SignalP"/>
    </source>
</evidence>
<name>A0A817U7S0_9BILA</name>
<dbReference type="Proteomes" id="UP000663825">
    <property type="component" value="Unassembled WGS sequence"/>
</dbReference>
<dbReference type="EMBL" id="CAJNYU010002980">
    <property type="protein sequence ID" value="CAF3616414.1"/>
    <property type="molecule type" value="Genomic_DNA"/>
</dbReference>